<name>A0A2R5HGZ7_9LACT</name>
<evidence type="ECO:0000256" key="2">
    <source>
        <dbReference type="SAM" id="Phobius"/>
    </source>
</evidence>
<keyword evidence="2" id="KW-0812">Transmembrane</keyword>
<feature type="domain" description="DUF6287" evidence="3">
    <location>
        <begin position="97"/>
        <end position="128"/>
    </location>
</feature>
<evidence type="ECO:0000313" key="5">
    <source>
        <dbReference type="Proteomes" id="UP000245021"/>
    </source>
</evidence>
<dbReference type="Pfam" id="PF19804">
    <property type="entry name" value="DUF6287"/>
    <property type="match status" value="1"/>
</dbReference>
<accession>A0A2R5HGZ7</accession>
<evidence type="ECO:0000259" key="3">
    <source>
        <dbReference type="Pfam" id="PF19804"/>
    </source>
</evidence>
<evidence type="ECO:0000256" key="1">
    <source>
        <dbReference type="SAM" id="MobiDB-lite"/>
    </source>
</evidence>
<protein>
    <recommendedName>
        <fullName evidence="3">DUF6287 domain-containing protein</fullName>
    </recommendedName>
</protein>
<proteinExistence type="predicted"/>
<feature type="compositionally biased region" description="Polar residues" evidence="1">
    <location>
        <begin position="51"/>
        <end position="67"/>
    </location>
</feature>
<dbReference type="EMBL" id="BFFO01000010">
    <property type="protein sequence ID" value="GBG97337.1"/>
    <property type="molecule type" value="Genomic_DNA"/>
</dbReference>
<dbReference type="AlphaFoldDB" id="A0A2R5HGZ7"/>
<feature type="transmembrane region" description="Helical" evidence="2">
    <location>
        <begin position="21"/>
        <end position="43"/>
    </location>
</feature>
<comment type="caution">
    <text evidence="4">The sequence shown here is derived from an EMBL/GenBank/DDBJ whole genome shotgun (WGS) entry which is preliminary data.</text>
</comment>
<keyword evidence="2" id="KW-1133">Transmembrane helix</keyword>
<gene>
    <name evidence="4" type="ORF">NtB2_01476</name>
</gene>
<evidence type="ECO:0000313" key="4">
    <source>
        <dbReference type="EMBL" id="GBG97337.1"/>
    </source>
</evidence>
<dbReference type="InterPro" id="IPR046254">
    <property type="entry name" value="DUF6287"/>
</dbReference>
<organism evidence="4 5">
    <name type="scientific">Lactococcus termiticola</name>
    <dbReference type="NCBI Taxonomy" id="2169526"/>
    <lineage>
        <taxon>Bacteria</taxon>
        <taxon>Bacillati</taxon>
        <taxon>Bacillota</taxon>
        <taxon>Bacilli</taxon>
        <taxon>Lactobacillales</taxon>
        <taxon>Streptococcaceae</taxon>
        <taxon>Lactococcus</taxon>
    </lineage>
</organism>
<feature type="region of interest" description="Disordered" evidence="1">
    <location>
        <begin position="49"/>
        <end position="87"/>
    </location>
</feature>
<sequence>MKRKRENVKHKHAHDRKKRKLWPWLPVGIPVLVALLLLGYVFMKPNKEADSQNNPAAKQSQTASQPSEEARPVEEGDEAGENANPQELDEPEQAPVAMNFDQLQAGNFASIQGIWENSQGDRLVISGNQMEISRINQELGSALVSGLSLNIPSLNNDQGEPQEIEVFGNSQPAYSRYLTPSQRKEGELALDGAVATAGFMVTFAKAGVVSNIDRQVSKASDSSRERIWVAVGQNIDSDMNDDVYYRD</sequence>
<reference evidence="4 5" key="1">
    <citation type="journal article" date="2018" name="Genome Announc.">
        <title>Draft Genome Sequence of Lactococcus sp. Strain NtB2 (JCM 32569), Isolated from the Gut of the Higher Termite Nasutitermes takasagoensis.</title>
        <authorList>
            <person name="Noda S."/>
            <person name="Aihara C."/>
            <person name="Yuki M."/>
            <person name="Ohkuma M."/>
        </authorList>
    </citation>
    <scope>NUCLEOTIDE SEQUENCE [LARGE SCALE GENOMIC DNA]</scope>
    <source>
        <strain evidence="4 5">NtB2</strain>
    </source>
</reference>
<dbReference type="Proteomes" id="UP000245021">
    <property type="component" value="Unassembled WGS sequence"/>
</dbReference>
<keyword evidence="5" id="KW-1185">Reference proteome</keyword>
<keyword evidence="2" id="KW-0472">Membrane</keyword>